<dbReference type="GO" id="GO:0015689">
    <property type="term" value="P:molybdate ion transport"/>
    <property type="evidence" value="ECO:0007669"/>
    <property type="project" value="InterPro"/>
</dbReference>
<dbReference type="FunFam" id="3.40.190.10:FF:000035">
    <property type="entry name" value="Molybdate ABC transporter substrate-binding protein"/>
    <property type="match status" value="1"/>
</dbReference>
<comment type="caution">
    <text evidence="8">The sequence shown here is derived from an EMBL/GenBank/DDBJ whole genome shotgun (WGS) entry which is preliminary data.</text>
</comment>
<name>A0A9X2AVR9_9VIBR</name>
<dbReference type="InterPro" id="IPR005950">
    <property type="entry name" value="ModA"/>
</dbReference>
<keyword evidence="3 6" id="KW-0479">Metal-binding</keyword>
<dbReference type="GO" id="GO:0030973">
    <property type="term" value="F:molybdate ion binding"/>
    <property type="evidence" value="ECO:0007669"/>
    <property type="project" value="UniProtKB-ARBA"/>
</dbReference>
<evidence type="ECO:0000256" key="1">
    <source>
        <dbReference type="ARBA" id="ARBA00009175"/>
    </source>
</evidence>
<gene>
    <name evidence="8" type="primary">modA</name>
    <name evidence="8" type="ORF">LNL84_10045</name>
</gene>
<feature type="binding site" evidence="6">
    <location>
        <position position="57"/>
    </location>
    <ligand>
        <name>molybdate</name>
        <dbReference type="ChEBI" id="CHEBI:36264"/>
    </ligand>
</feature>
<feature type="binding site" evidence="6">
    <location>
        <position position="189"/>
    </location>
    <ligand>
        <name>molybdate</name>
        <dbReference type="ChEBI" id="CHEBI:36264"/>
    </ligand>
</feature>
<evidence type="ECO:0000256" key="7">
    <source>
        <dbReference type="SAM" id="SignalP"/>
    </source>
</evidence>
<evidence type="ECO:0000313" key="8">
    <source>
        <dbReference type="EMBL" id="MCJ2377169.1"/>
    </source>
</evidence>
<feature type="chain" id="PRO_5040957361" evidence="7">
    <location>
        <begin position="21"/>
        <end position="250"/>
    </location>
</feature>
<dbReference type="Proteomes" id="UP001139488">
    <property type="component" value="Unassembled WGS sequence"/>
</dbReference>
<dbReference type="PANTHER" id="PTHR30632:SF0">
    <property type="entry name" value="SULFATE-BINDING PROTEIN"/>
    <property type="match status" value="1"/>
</dbReference>
<evidence type="ECO:0000256" key="6">
    <source>
        <dbReference type="PIRSR" id="PIRSR004846-1"/>
    </source>
</evidence>
<dbReference type="Pfam" id="PF13531">
    <property type="entry name" value="SBP_bac_11"/>
    <property type="match status" value="1"/>
</dbReference>
<dbReference type="GO" id="GO:1901359">
    <property type="term" value="F:tungstate binding"/>
    <property type="evidence" value="ECO:0007669"/>
    <property type="project" value="UniProtKB-ARBA"/>
</dbReference>
<protein>
    <submittedName>
        <fullName evidence="8">Molybdate ABC transporter substrate-binding protein</fullName>
    </submittedName>
</protein>
<evidence type="ECO:0000256" key="5">
    <source>
        <dbReference type="ARBA" id="ARBA00062515"/>
    </source>
</evidence>
<feature type="signal peptide" evidence="7">
    <location>
        <begin position="1"/>
        <end position="20"/>
    </location>
</feature>
<keyword evidence="4 7" id="KW-0732">Signal</keyword>
<dbReference type="SUPFAM" id="SSF53850">
    <property type="entry name" value="Periplasmic binding protein-like II"/>
    <property type="match status" value="1"/>
</dbReference>
<dbReference type="InterPro" id="IPR050682">
    <property type="entry name" value="ModA/WtpA"/>
</dbReference>
<proteinExistence type="inferred from homology"/>
<evidence type="ECO:0000256" key="3">
    <source>
        <dbReference type="ARBA" id="ARBA00022723"/>
    </source>
</evidence>
<evidence type="ECO:0000256" key="4">
    <source>
        <dbReference type="ARBA" id="ARBA00022729"/>
    </source>
</evidence>
<comment type="similarity">
    <text evidence="1">Belongs to the bacterial solute-binding protein ModA family.</text>
</comment>
<comment type="subunit">
    <text evidence="5">The complex is composed of two ATP-binding proteins (ModC), two transmembrane proteins (ModB) and a solute-binding protein (ModA).</text>
</comment>
<keyword evidence="9" id="KW-1185">Reference proteome</keyword>
<dbReference type="PANTHER" id="PTHR30632">
    <property type="entry name" value="MOLYBDATE-BINDING PERIPLASMIC PROTEIN"/>
    <property type="match status" value="1"/>
</dbReference>
<accession>A0A9X2AVR9</accession>
<reference evidence="8" key="1">
    <citation type="submission" date="2021-11" db="EMBL/GenBank/DDBJ databases">
        <title>Vibrio ZSDE26 sp. nov. and Vibrio ZSDZ34 sp. nov., isolated from coastal seawater in Qingdao.</title>
        <authorList>
            <person name="Zhang P."/>
        </authorList>
    </citation>
    <scope>NUCLEOTIDE SEQUENCE</scope>
    <source>
        <strain evidence="8">ZSDZ34</strain>
    </source>
</reference>
<sequence length="250" mass="27353">MKFKLLLVCLLVTLSQVVMAEKLKVYAASSMTNAVGELIDTFSKNSGIKVVSVFGGSSSIARQIEHGAPVDVFISANTLWVDYLIEQKVINEASRTNIASNRLVVIQNKTLEAGEGFELENDSEWLRLLNEGRLAIGNTQSVPVGIYSKQVLENLEVWNSVLTSLAPVNNVRQVLALVERGETPLGIVYKTDALQSDKVRVIAEVDSSLHQQIVYPMVIVKPSKASVGFSAFVKSPQGKAILQRYGFDTL</sequence>
<feature type="binding site" evidence="6">
    <location>
        <position position="30"/>
    </location>
    <ligand>
        <name>molybdate</name>
        <dbReference type="ChEBI" id="CHEBI:36264"/>
    </ligand>
</feature>
<dbReference type="NCBIfam" id="TIGR01256">
    <property type="entry name" value="modA"/>
    <property type="match status" value="1"/>
</dbReference>
<dbReference type="EMBL" id="JAJNNZ010000006">
    <property type="protein sequence ID" value="MCJ2377169.1"/>
    <property type="molecule type" value="Genomic_DNA"/>
</dbReference>
<dbReference type="PIRSF" id="PIRSF004846">
    <property type="entry name" value="ModA"/>
    <property type="match status" value="1"/>
</dbReference>
<organism evidence="8 9">
    <name type="scientific">Vibrio gelatinilyticus</name>
    <dbReference type="NCBI Taxonomy" id="2893468"/>
    <lineage>
        <taxon>Bacteria</taxon>
        <taxon>Pseudomonadati</taxon>
        <taxon>Pseudomonadota</taxon>
        <taxon>Gammaproteobacteria</taxon>
        <taxon>Vibrionales</taxon>
        <taxon>Vibrionaceae</taxon>
        <taxon>Vibrio</taxon>
    </lineage>
</organism>
<dbReference type="RefSeq" id="WP_244357106.1">
    <property type="nucleotide sequence ID" value="NZ_JAJNNZ010000006.1"/>
</dbReference>
<dbReference type="Gene3D" id="3.40.190.10">
    <property type="entry name" value="Periplasmic binding protein-like II"/>
    <property type="match status" value="2"/>
</dbReference>
<evidence type="ECO:0000313" key="9">
    <source>
        <dbReference type="Proteomes" id="UP001139488"/>
    </source>
</evidence>
<keyword evidence="2 6" id="KW-0500">Molybdenum</keyword>
<dbReference type="GO" id="GO:0046872">
    <property type="term" value="F:metal ion binding"/>
    <property type="evidence" value="ECO:0007669"/>
    <property type="project" value="UniProtKB-KW"/>
</dbReference>
<dbReference type="AlphaFoldDB" id="A0A9X2AVR9"/>
<evidence type="ECO:0000256" key="2">
    <source>
        <dbReference type="ARBA" id="ARBA00022505"/>
    </source>
</evidence>
<feature type="binding site" evidence="6">
    <location>
        <position position="171"/>
    </location>
    <ligand>
        <name>molybdate</name>
        <dbReference type="ChEBI" id="CHEBI:36264"/>
    </ligand>
</feature>